<comment type="subcellular location">
    <subcellularLocation>
        <location evidence="1">Membrane</location>
        <topology evidence="1">Multi-pass membrane protein</topology>
    </subcellularLocation>
</comment>
<dbReference type="SUPFAM" id="SSF48452">
    <property type="entry name" value="TPR-like"/>
    <property type="match status" value="1"/>
</dbReference>
<dbReference type="Proteomes" id="UP000186817">
    <property type="component" value="Unassembled WGS sequence"/>
</dbReference>
<dbReference type="Gene3D" id="3.30.40.10">
    <property type="entry name" value="Zinc/RING finger domain, C3HC4 (zinc finger)"/>
    <property type="match status" value="1"/>
</dbReference>
<dbReference type="GO" id="GO:0016020">
    <property type="term" value="C:membrane"/>
    <property type="evidence" value="ECO:0007669"/>
    <property type="project" value="UniProtKB-SubCell"/>
</dbReference>
<dbReference type="GO" id="GO:0016874">
    <property type="term" value="F:ligase activity"/>
    <property type="evidence" value="ECO:0007669"/>
    <property type="project" value="UniProtKB-KW"/>
</dbReference>
<dbReference type="SMART" id="SM00744">
    <property type="entry name" value="RINGv"/>
    <property type="match status" value="1"/>
</dbReference>
<feature type="coiled-coil region" evidence="10">
    <location>
        <begin position="275"/>
        <end position="309"/>
    </location>
</feature>
<dbReference type="InterPro" id="IPR013083">
    <property type="entry name" value="Znf_RING/FYVE/PHD"/>
</dbReference>
<keyword evidence="8" id="KW-1133">Transmembrane helix</keyword>
<evidence type="ECO:0000313" key="12">
    <source>
        <dbReference type="EMBL" id="OLP81357.1"/>
    </source>
</evidence>
<evidence type="ECO:0000256" key="8">
    <source>
        <dbReference type="ARBA" id="ARBA00022989"/>
    </source>
</evidence>
<evidence type="ECO:0000256" key="3">
    <source>
        <dbReference type="ARBA" id="ARBA00022692"/>
    </source>
</evidence>
<keyword evidence="12" id="KW-0436">Ligase</keyword>
<keyword evidence="7" id="KW-0862">Zinc</keyword>
<dbReference type="SUPFAM" id="SSF57850">
    <property type="entry name" value="RING/U-box"/>
    <property type="match status" value="1"/>
</dbReference>
<dbReference type="PROSITE" id="PS51292">
    <property type="entry name" value="ZF_RING_CH"/>
    <property type="match status" value="1"/>
</dbReference>
<evidence type="ECO:0000256" key="7">
    <source>
        <dbReference type="ARBA" id="ARBA00022833"/>
    </source>
</evidence>
<keyword evidence="2" id="KW-0808">Transferase</keyword>
<dbReference type="PANTHER" id="PTHR46065">
    <property type="entry name" value="E3 UBIQUITIN-PROTEIN LIGASE MARCH 2/3 FAMILY MEMBER"/>
    <property type="match status" value="1"/>
</dbReference>
<evidence type="ECO:0000256" key="4">
    <source>
        <dbReference type="ARBA" id="ARBA00022723"/>
    </source>
</evidence>
<evidence type="ECO:0000256" key="10">
    <source>
        <dbReference type="SAM" id="Coils"/>
    </source>
</evidence>
<proteinExistence type="predicted"/>
<evidence type="ECO:0000313" key="13">
    <source>
        <dbReference type="Proteomes" id="UP000186817"/>
    </source>
</evidence>
<reference evidence="12 13" key="1">
    <citation type="submission" date="2016-02" db="EMBL/GenBank/DDBJ databases">
        <title>Genome analysis of coral dinoflagellate symbionts highlights evolutionary adaptations to a symbiotic lifestyle.</title>
        <authorList>
            <person name="Aranda M."/>
            <person name="Li Y."/>
            <person name="Liew Y.J."/>
            <person name="Baumgarten S."/>
            <person name="Simakov O."/>
            <person name="Wilson M."/>
            <person name="Piel J."/>
            <person name="Ashoor H."/>
            <person name="Bougouffa S."/>
            <person name="Bajic V.B."/>
            <person name="Ryu T."/>
            <person name="Ravasi T."/>
            <person name="Bayer T."/>
            <person name="Micklem G."/>
            <person name="Kim H."/>
            <person name="Bhak J."/>
            <person name="Lajeunesse T.C."/>
            <person name="Voolstra C.R."/>
        </authorList>
    </citation>
    <scope>NUCLEOTIDE SEQUENCE [LARGE SCALE GENOMIC DNA]</scope>
    <source>
        <strain evidence="12 13">CCMP2467</strain>
    </source>
</reference>
<evidence type="ECO:0000256" key="1">
    <source>
        <dbReference type="ARBA" id="ARBA00004141"/>
    </source>
</evidence>
<dbReference type="GO" id="GO:0016567">
    <property type="term" value="P:protein ubiquitination"/>
    <property type="evidence" value="ECO:0007669"/>
    <property type="project" value="TreeGrafter"/>
</dbReference>
<keyword evidence="13" id="KW-1185">Reference proteome</keyword>
<dbReference type="CDD" id="cd16495">
    <property type="entry name" value="RING_CH-C4HC3_MARCH"/>
    <property type="match status" value="1"/>
</dbReference>
<keyword evidence="9" id="KW-0472">Membrane</keyword>
<sequence>MKQTLFRSIAQPPHRLRDAARGEWEAAAATLKPSPASVSISITTSVAFQHTPDAVRLHMADPKSSDASVVDNVLLMLWCTTSTTMHPALSDTLTQGTHTFWRSGACRVARRCQAIGSAERTSTNLALQAMQLALRRCLSLARFCLTSWSPAGVPPDCTSGASSSMTVCPGKGMHHHGGEPIPPRNNGTFLNNIASPRLRRCPLQMSFVLARRDDFISRFNDLRSCTFEMHLCLLRVITAFLTSSDAFVPDEARFCAGAVEDADGRLDAFGNASVLQVYGVVLKDLQQSIQEAQAEINKTSRDYEDMVSNASPPQVLEGLRVSRRAPILERASVRVTDAEGVATEGLQRLVVLASDVGRYGDDVHWLNRNCQLDVIPEIDAGMTCDPPSCLPTRSPARKTEVFRHRHHVGYYGGMNWVQVPAITATHSQLRAEPHEASRSLHDFLMRLPARRVLRGCPEAPDTSHASCSVSVPPHAASVGPNQSSLVKAARLSHQCMSCRLCLEAGGDANELLSPCACRGSSGYVHADCLAQWCSYQGNFRTCDVCHQPFVGKAALLLARHAYQRADRLGEEHPEALAATYHLAQALAGEGCHVEATKLFEYLQTVYNRRKGESHMDTLAVCSAWALSLCALGKHDDAATFQDSTLTKLRSKVGSGHPRSMTELLV</sequence>
<name>A0A1Q9CEU3_SYMMI</name>
<keyword evidence="10" id="KW-0175">Coiled coil</keyword>
<evidence type="ECO:0000256" key="2">
    <source>
        <dbReference type="ARBA" id="ARBA00022679"/>
    </source>
</evidence>
<feature type="domain" description="RING-CH-type" evidence="11">
    <location>
        <begin position="490"/>
        <end position="552"/>
    </location>
</feature>
<keyword evidence="6" id="KW-0833">Ubl conjugation pathway</keyword>
<dbReference type="GO" id="GO:0008270">
    <property type="term" value="F:zinc ion binding"/>
    <property type="evidence" value="ECO:0007669"/>
    <property type="project" value="UniProtKB-KW"/>
</dbReference>
<evidence type="ECO:0000256" key="5">
    <source>
        <dbReference type="ARBA" id="ARBA00022771"/>
    </source>
</evidence>
<dbReference type="Pfam" id="PF12906">
    <property type="entry name" value="RINGv"/>
    <property type="match status" value="1"/>
</dbReference>
<organism evidence="12 13">
    <name type="scientific">Symbiodinium microadriaticum</name>
    <name type="common">Dinoflagellate</name>
    <name type="synonym">Zooxanthella microadriatica</name>
    <dbReference type="NCBI Taxonomy" id="2951"/>
    <lineage>
        <taxon>Eukaryota</taxon>
        <taxon>Sar</taxon>
        <taxon>Alveolata</taxon>
        <taxon>Dinophyceae</taxon>
        <taxon>Suessiales</taxon>
        <taxon>Symbiodiniaceae</taxon>
        <taxon>Symbiodinium</taxon>
    </lineage>
</organism>
<keyword evidence="5" id="KW-0863">Zinc-finger</keyword>
<dbReference type="AlphaFoldDB" id="A0A1Q9CEU3"/>
<evidence type="ECO:0000256" key="6">
    <source>
        <dbReference type="ARBA" id="ARBA00022786"/>
    </source>
</evidence>
<accession>A0A1Q9CEU3</accession>
<dbReference type="InterPro" id="IPR011990">
    <property type="entry name" value="TPR-like_helical_dom_sf"/>
</dbReference>
<keyword evidence="4" id="KW-0479">Metal-binding</keyword>
<gene>
    <name evidence="12" type="primary">SUD1</name>
    <name evidence="12" type="ORF">AK812_SmicGene38113</name>
</gene>
<evidence type="ECO:0000259" key="11">
    <source>
        <dbReference type="PROSITE" id="PS51292"/>
    </source>
</evidence>
<dbReference type="GO" id="GO:0004842">
    <property type="term" value="F:ubiquitin-protein transferase activity"/>
    <property type="evidence" value="ECO:0007669"/>
    <property type="project" value="TreeGrafter"/>
</dbReference>
<dbReference type="InterPro" id="IPR011016">
    <property type="entry name" value="Znf_RING-CH"/>
</dbReference>
<dbReference type="PANTHER" id="PTHR46065:SF3">
    <property type="entry name" value="FI20425P1"/>
    <property type="match status" value="1"/>
</dbReference>
<keyword evidence="3" id="KW-0812">Transmembrane</keyword>
<protein>
    <submittedName>
        <fullName evidence="12">Putative E3 ubiquitin ligase SUD1</fullName>
    </submittedName>
</protein>
<dbReference type="Gene3D" id="1.25.40.10">
    <property type="entry name" value="Tetratricopeptide repeat domain"/>
    <property type="match status" value="1"/>
</dbReference>
<comment type="caution">
    <text evidence="12">The sequence shown here is derived from an EMBL/GenBank/DDBJ whole genome shotgun (WGS) entry which is preliminary data.</text>
</comment>
<dbReference type="OrthoDB" id="420483at2759"/>
<dbReference type="EMBL" id="LSRX01001287">
    <property type="protein sequence ID" value="OLP81357.1"/>
    <property type="molecule type" value="Genomic_DNA"/>
</dbReference>
<evidence type="ECO:0000256" key="9">
    <source>
        <dbReference type="ARBA" id="ARBA00023136"/>
    </source>
</evidence>